<dbReference type="CDD" id="cd02879">
    <property type="entry name" value="GH18_plant_chitinase_class_V"/>
    <property type="match status" value="1"/>
</dbReference>
<keyword evidence="4" id="KW-1185">Reference proteome</keyword>
<evidence type="ECO:0000259" key="2">
    <source>
        <dbReference type="PROSITE" id="PS51910"/>
    </source>
</evidence>
<gene>
    <name evidence="3" type="ORF">OLEA9_A045689</name>
</gene>
<dbReference type="InterPro" id="IPR001223">
    <property type="entry name" value="Glyco_hydro18_cat"/>
</dbReference>
<dbReference type="GO" id="GO:0008061">
    <property type="term" value="F:chitin binding"/>
    <property type="evidence" value="ECO:0007669"/>
    <property type="project" value="InterPro"/>
</dbReference>
<dbReference type="Pfam" id="PF00704">
    <property type="entry name" value="Glyco_hydro_18"/>
    <property type="match status" value="1"/>
</dbReference>
<dbReference type="PANTHER" id="PTHR11177">
    <property type="entry name" value="CHITINASE"/>
    <property type="match status" value="1"/>
</dbReference>
<protein>
    <submittedName>
        <fullName evidence="3">Chitotriosidase-1</fullName>
    </submittedName>
</protein>
<dbReference type="Proteomes" id="UP000594638">
    <property type="component" value="Unassembled WGS sequence"/>
</dbReference>
<dbReference type="GO" id="GO:0005576">
    <property type="term" value="C:extracellular region"/>
    <property type="evidence" value="ECO:0007669"/>
    <property type="project" value="TreeGrafter"/>
</dbReference>
<dbReference type="SMART" id="SM00636">
    <property type="entry name" value="Glyco_18"/>
    <property type="match status" value="1"/>
</dbReference>
<dbReference type="SUPFAM" id="SSF51445">
    <property type="entry name" value="(Trans)glycosidases"/>
    <property type="match status" value="1"/>
</dbReference>
<dbReference type="EMBL" id="CACTIH010007267">
    <property type="protein sequence ID" value="CAA3006939.1"/>
    <property type="molecule type" value="Genomic_DNA"/>
</dbReference>
<evidence type="ECO:0000256" key="1">
    <source>
        <dbReference type="SAM" id="SignalP"/>
    </source>
</evidence>
<reference evidence="3 4" key="1">
    <citation type="submission" date="2019-12" db="EMBL/GenBank/DDBJ databases">
        <authorList>
            <person name="Alioto T."/>
            <person name="Alioto T."/>
            <person name="Gomez Garrido J."/>
        </authorList>
    </citation>
    <scope>NUCLEOTIDE SEQUENCE [LARGE SCALE GENOMIC DNA]</scope>
</reference>
<organism evidence="3 4">
    <name type="scientific">Olea europaea subsp. europaea</name>
    <dbReference type="NCBI Taxonomy" id="158383"/>
    <lineage>
        <taxon>Eukaryota</taxon>
        <taxon>Viridiplantae</taxon>
        <taxon>Streptophyta</taxon>
        <taxon>Embryophyta</taxon>
        <taxon>Tracheophyta</taxon>
        <taxon>Spermatophyta</taxon>
        <taxon>Magnoliopsida</taxon>
        <taxon>eudicotyledons</taxon>
        <taxon>Gunneridae</taxon>
        <taxon>Pentapetalae</taxon>
        <taxon>asterids</taxon>
        <taxon>lamiids</taxon>
        <taxon>Lamiales</taxon>
        <taxon>Oleaceae</taxon>
        <taxon>Oleeae</taxon>
        <taxon>Olea</taxon>
    </lineage>
</organism>
<dbReference type="InterPro" id="IPR011583">
    <property type="entry name" value="Chitinase_II/V-like_cat"/>
</dbReference>
<dbReference type="SUPFAM" id="SSF54556">
    <property type="entry name" value="Chitinase insertion domain"/>
    <property type="match status" value="1"/>
</dbReference>
<dbReference type="FunFam" id="3.10.50.10:FF:000015">
    <property type="entry name" value="Chitotriosidase-1"/>
    <property type="match status" value="1"/>
</dbReference>
<dbReference type="Gene3D" id="3.10.50.10">
    <property type="match status" value="1"/>
</dbReference>
<feature type="signal peptide" evidence="1">
    <location>
        <begin position="1"/>
        <end position="19"/>
    </location>
</feature>
<feature type="domain" description="GH18" evidence="2">
    <location>
        <begin position="20"/>
        <end position="379"/>
    </location>
</feature>
<evidence type="ECO:0000313" key="3">
    <source>
        <dbReference type="EMBL" id="CAA3006939.1"/>
    </source>
</evidence>
<dbReference type="InterPro" id="IPR050314">
    <property type="entry name" value="Glycosyl_Hydrlase_18"/>
</dbReference>
<dbReference type="GO" id="GO:0006032">
    <property type="term" value="P:chitin catabolic process"/>
    <property type="evidence" value="ECO:0007669"/>
    <property type="project" value="TreeGrafter"/>
</dbReference>
<evidence type="ECO:0000313" key="4">
    <source>
        <dbReference type="Proteomes" id="UP000594638"/>
    </source>
</evidence>
<dbReference type="OrthoDB" id="73875at2759"/>
<dbReference type="GO" id="GO:0004568">
    <property type="term" value="F:chitinase activity"/>
    <property type="evidence" value="ECO:0007669"/>
    <property type="project" value="TreeGrafter"/>
</dbReference>
<dbReference type="Gramene" id="OE9A045689T1">
    <property type="protein sequence ID" value="OE9A045689C1"/>
    <property type="gene ID" value="OE9A045689"/>
</dbReference>
<name>A0A8S0TTU3_OLEEU</name>
<accession>A0A8S0TTU3</accession>
<feature type="chain" id="PRO_5035803397" evidence="1">
    <location>
        <begin position="20"/>
        <end position="379"/>
    </location>
</feature>
<keyword evidence="1" id="KW-0732">Signal</keyword>
<dbReference type="InterPro" id="IPR017853">
    <property type="entry name" value="GH"/>
</dbReference>
<proteinExistence type="predicted"/>
<dbReference type="Gene3D" id="3.20.20.80">
    <property type="entry name" value="Glycosidases"/>
    <property type="match status" value="1"/>
</dbReference>
<dbReference type="InterPro" id="IPR029070">
    <property type="entry name" value="Chitinase_insertion_sf"/>
</dbReference>
<sequence length="379" mass="42385">MFRVKLLFVTLVIFPSAEAWIKAGYWDSVSEFPVPDINSALFTHLICAFAHINSSSYELSISSSDKVHMSTFTEIVRRKNPSIITLLSTRGGEANSSKIFEMVSTSSRRRSFIKSSIKVARQFGFLGLDLVGVGPNMPINLTNVGAFLDEWREAVNSEPKNSNTPPLILTMGARYSPTQNFMTYPIDAIKRNVNWVHLISYDYYLPSKDNFTGAHAALYDPSSNLNTDYGIKEWIKRGLPANKLVLGLPYHGYAWTLINPNDNTIGAAANGLAITADGSISYKLIMWFCKINGVRPLFNSTYVTNYMKIGSSWIGFDDIEAVKIKVSYAKKNGLLGYCVFQVPNDDENWVLPPFPPPPLFPFLSDSYAGKFRFKLNKSS</sequence>
<dbReference type="AlphaFoldDB" id="A0A8S0TTU3"/>
<comment type="caution">
    <text evidence="3">The sequence shown here is derived from an EMBL/GenBank/DDBJ whole genome shotgun (WGS) entry which is preliminary data.</text>
</comment>
<dbReference type="PROSITE" id="PS51910">
    <property type="entry name" value="GH18_2"/>
    <property type="match status" value="1"/>
</dbReference>
<dbReference type="GO" id="GO:0005975">
    <property type="term" value="P:carbohydrate metabolic process"/>
    <property type="evidence" value="ECO:0007669"/>
    <property type="project" value="InterPro"/>
</dbReference>
<dbReference type="PANTHER" id="PTHR11177:SF369">
    <property type="entry name" value="CLASS V CHITINASE-LIKE"/>
    <property type="match status" value="1"/>
</dbReference>